<evidence type="ECO:0000313" key="5">
    <source>
        <dbReference type="EMBL" id="AHF16740.1"/>
    </source>
</evidence>
<dbReference type="RefSeq" id="WP_008588305.1">
    <property type="nucleotide sequence ID" value="NZ_CP007035.1"/>
</dbReference>
<evidence type="ECO:0000259" key="4">
    <source>
        <dbReference type="Pfam" id="PF13525"/>
    </source>
</evidence>
<keyword evidence="2" id="KW-0472">Membrane</keyword>
<dbReference type="HOGENOM" id="CLU_068039_0_0_10"/>
<reference evidence="5 6" key="1">
    <citation type="submission" date="2013-12" db="EMBL/GenBank/DDBJ databases">
        <authorList>
            <consortium name="DOE Joint Genome Institute"/>
            <person name="Eisen J."/>
            <person name="Huntemann M."/>
            <person name="Han J."/>
            <person name="Chen A."/>
            <person name="Kyrpides N."/>
            <person name="Mavromatis K."/>
            <person name="Markowitz V."/>
            <person name="Palaniappan K."/>
            <person name="Ivanova N."/>
            <person name="Schaumberg A."/>
            <person name="Pati A."/>
            <person name="Liolios K."/>
            <person name="Nordberg H.P."/>
            <person name="Cantor M.N."/>
            <person name="Hua S.X."/>
            <person name="Woyke T."/>
        </authorList>
    </citation>
    <scope>NUCLEOTIDE SEQUENCE [LARGE SCALE GENOMIC DNA]</scope>
    <source>
        <strain evidence="6">DSM 19437</strain>
    </source>
</reference>
<dbReference type="eggNOG" id="COG4105">
    <property type="taxonomic scope" value="Bacteria"/>
</dbReference>
<accession>W0F122</accession>
<name>W0F122_9BACT</name>
<gene>
    <name evidence="5" type="ORF">NIASO_19285</name>
</gene>
<dbReference type="EMBL" id="CP007035">
    <property type="protein sequence ID" value="AHF16740.1"/>
    <property type="molecule type" value="Genomic_DNA"/>
</dbReference>
<sequence length="272" mass="32187">MRFFVFIFTLFFLSSCGPGMNKILKSKDPAYKLKMAEDFYAKKKYGKAQQVYEDILPYYKTTPQYQDIYYKYAYAAYYQKDYTMAENYFKTFLESFPNSPKYEEMEYMRAYLFYLQSPKAELDQTNTNKAIGAMQTFINTHPNSVRLADANRIVEELWKKKELKDYKSAKLYYDMGYYRAAGVSFATLLENFPESSNADEYKLQSVKAYYQFAEASVMDKKAERFTDVVTKCQEFLDRFPDSKYKADVEKYSELSNSQIQKLNHNEQIKKAS</sequence>
<evidence type="ECO:0000256" key="1">
    <source>
        <dbReference type="ARBA" id="ARBA00022729"/>
    </source>
</evidence>
<protein>
    <submittedName>
        <fullName evidence="5">Outer membrane assembly protein YfiO</fullName>
    </submittedName>
</protein>
<dbReference type="Proteomes" id="UP000003586">
    <property type="component" value="Chromosome"/>
</dbReference>
<dbReference type="InterPro" id="IPR011990">
    <property type="entry name" value="TPR-like_helical_dom_sf"/>
</dbReference>
<evidence type="ECO:0000256" key="3">
    <source>
        <dbReference type="ARBA" id="ARBA00023237"/>
    </source>
</evidence>
<dbReference type="PROSITE" id="PS51257">
    <property type="entry name" value="PROKAR_LIPOPROTEIN"/>
    <property type="match status" value="1"/>
</dbReference>
<dbReference type="NCBIfam" id="TIGR03302">
    <property type="entry name" value="OM_YfiO"/>
    <property type="match status" value="1"/>
</dbReference>
<organism evidence="5 6">
    <name type="scientific">Niabella soli DSM 19437</name>
    <dbReference type="NCBI Taxonomy" id="929713"/>
    <lineage>
        <taxon>Bacteria</taxon>
        <taxon>Pseudomonadati</taxon>
        <taxon>Bacteroidota</taxon>
        <taxon>Chitinophagia</taxon>
        <taxon>Chitinophagales</taxon>
        <taxon>Chitinophagaceae</taxon>
        <taxon>Niabella</taxon>
    </lineage>
</organism>
<dbReference type="Pfam" id="PF13525">
    <property type="entry name" value="YfiO"/>
    <property type="match status" value="1"/>
</dbReference>
<evidence type="ECO:0000313" key="6">
    <source>
        <dbReference type="Proteomes" id="UP000003586"/>
    </source>
</evidence>
<keyword evidence="3" id="KW-0998">Cell outer membrane</keyword>
<dbReference type="Gene3D" id="1.25.40.10">
    <property type="entry name" value="Tetratricopeptide repeat domain"/>
    <property type="match status" value="1"/>
</dbReference>
<keyword evidence="6" id="KW-1185">Reference proteome</keyword>
<dbReference type="InterPro" id="IPR039565">
    <property type="entry name" value="BamD-like"/>
</dbReference>
<dbReference type="OrthoDB" id="9770761at2"/>
<dbReference type="SUPFAM" id="SSF48452">
    <property type="entry name" value="TPR-like"/>
    <property type="match status" value="1"/>
</dbReference>
<feature type="domain" description="Outer membrane lipoprotein BamD-like" evidence="4">
    <location>
        <begin position="35"/>
        <end position="220"/>
    </location>
</feature>
<dbReference type="KEGG" id="nso:NIASO_19285"/>
<proteinExistence type="predicted"/>
<dbReference type="STRING" id="929713.NIASO_19285"/>
<dbReference type="AlphaFoldDB" id="W0F122"/>
<dbReference type="InterPro" id="IPR017689">
    <property type="entry name" value="BamD"/>
</dbReference>
<evidence type="ECO:0000256" key="2">
    <source>
        <dbReference type="ARBA" id="ARBA00023136"/>
    </source>
</evidence>
<keyword evidence="1" id="KW-0732">Signal</keyword>